<dbReference type="PROSITE" id="PS51257">
    <property type="entry name" value="PROKAR_LIPOPROTEIN"/>
    <property type="match status" value="1"/>
</dbReference>
<comment type="caution">
    <text evidence="1">The sequence shown here is derived from an EMBL/GenBank/DDBJ whole genome shotgun (WGS) entry which is preliminary data.</text>
</comment>
<organism evidence="1 2">
    <name type="scientific">Epilithonimonas ginsengisoli</name>
    <dbReference type="NCBI Taxonomy" id="1245592"/>
    <lineage>
        <taxon>Bacteria</taxon>
        <taxon>Pseudomonadati</taxon>
        <taxon>Bacteroidota</taxon>
        <taxon>Flavobacteriia</taxon>
        <taxon>Flavobacteriales</taxon>
        <taxon>Weeksellaceae</taxon>
        <taxon>Chryseobacterium group</taxon>
        <taxon>Epilithonimonas</taxon>
    </lineage>
</organism>
<dbReference type="RefSeq" id="WP_063971439.1">
    <property type="nucleotide sequence ID" value="NZ_JAMXLT020000042.1"/>
</dbReference>
<gene>
    <name evidence="1" type="ORF">NG800_017675</name>
</gene>
<accession>A0ABU4JM30</accession>
<dbReference type="Proteomes" id="UP001204439">
    <property type="component" value="Unassembled WGS sequence"/>
</dbReference>
<sequence length="123" mass="13903">MKTKTILSLLILSCTFISCDRISDNYWEKKEQENHTSPFMGRWVGTYYGTEAGTLVIEVSKSGNITGTLGMTEVDLASYVYDDGTLQPVLSNTLTFTLYGNLRDKKGTWKNKDKQGDWTLTKQ</sequence>
<proteinExistence type="predicted"/>
<name>A0ABU4JM30_9FLAO</name>
<evidence type="ECO:0000313" key="1">
    <source>
        <dbReference type="EMBL" id="MDW8550761.1"/>
    </source>
</evidence>
<evidence type="ECO:0000313" key="2">
    <source>
        <dbReference type="Proteomes" id="UP001204439"/>
    </source>
</evidence>
<protein>
    <submittedName>
        <fullName evidence="1">Uncharacterized protein</fullName>
    </submittedName>
</protein>
<dbReference type="EMBL" id="JAMXLT020000042">
    <property type="protein sequence ID" value="MDW8550761.1"/>
    <property type="molecule type" value="Genomic_DNA"/>
</dbReference>
<keyword evidence="2" id="KW-1185">Reference proteome</keyword>
<reference evidence="1 2" key="1">
    <citation type="submission" date="2023-11" db="EMBL/GenBank/DDBJ databases">
        <title>First isolation, identification, and characterization of non-pathogenic Epilithonimonas ginsengisoli isolated from diseased farmed rainbow trout (Oncorhynchus mykiss) in Chile.</title>
        <authorList>
            <person name="Miranda C.D."/>
            <person name="Irgang R."/>
            <person name="Concha C."/>
            <person name="Rojas R."/>
            <person name="Avendano R."/>
        </authorList>
    </citation>
    <scope>NUCLEOTIDE SEQUENCE [LARGE SCALE GENOMIC DNA]</scope>
    <source>
        <strain evidence="1 2">FP99</strain>
    </source>
</reference>